<name>A0A3B4F7K4_9CICH</name>
<sequence length="116" mass="13289">MMHHLLPLAILLLLSIIPTETEVVASVKECNTFFLDKTPPNIPQILEGGNILDQNRYKVICQTFSNTTTFVTLYDTKNKIPVFSAAKYRGRPGGKRPKINWMIEPQRTFISKLLWL</sequence>
<organism evidence="2">
    <name type="scientific">Pundamilia nyererei</name>
    <dbReference type="NCBI Taxonomy" id="303518"/>
    <lineage>
        <taxon>Eukaryota</taxon>
        <taxon>Metazoa</taxon>
        <taxon>Chordata</taxon>
        <taxon>Craniata</taxon>
        <taxon>Vertebrata</taxon>
        <taxon>Euteleostomi</taxon>
        <taxon>Actinopterygii</taxon>
        <taxon>Neopterygii</taxon>
        <taxon>Teleostei</taxon>
        <taxon>Neoteleostei</taxon>
        <taxon>Acanthomorphata</taxon>
        <taxon>Ovalentaria</taxon>
        <taxon>Cichlomorphae</taxon>
        <taxon>Cichliformes</taxon>
        <taxon>Cichlidae</taxon>
        <taxon>African cichlids</taxon>
        <taxon>Pseudocrenilabrinae</taxon>
        <taxon>Haplochromini</taxon>
        <taxon>Pundamilia</taxon>
    </lineage>
</organism>
<feature type="chain" id="PRO_5017194296" evidence="1">
    <location>
        <begin position="22"/>
        <end position="116"/>
    </location>
</feature>
<dbReference type="InterPro" id="IPR039015">
    <property type="entry name" value="ENDOD1"/>
</dbReference>
<evidence type="ECO:0000256" key="1">
    <source>
        <dbReference type="SAM" id="SignalP"/>
    </source>
</evidence>
<dbReference type="Ensembl" id="ENSPNYT00000006670.1">
    <property type="protein sequence ID" value="ENSPNYP00000006507.1"/>
    <property type="gene ID" value="ENSPNYG00000005010.1"/>
</dbReference>
<dbReference type="AlphaFoldDB" id="A0A3B4F7K4"/>
<feature type="signal peptide" evidence="1">
    <location>
        <begin position="1"/>
        <end position="21"/>
    </location>
</feature>
<dbReference type="STRING" id="303518.ENSPNYP00000006507"/>
<dbReference type="PANTHER" id="PTHR21472:SF15">
    <property type="entry name" value="ENDONUCLEASE DOMAIN-CONTAINING 1 PROTEIN-RELATED"/>
    <property type="match status" value="1"/>
</dbReference>
<dbReference type="InterPro" id="IPR044925">
    <property type="entry name" value="His-Me_finger_sf"/>
</dbReference>
<dbReference type="GeneTree" id="ENSGT01030000234592"/>
<keyword evidence="1" id="KW-0732">Signal</keyword>
<protein>
    <submittedName>
        <fullName evidence="2">Uncharacterized protein</fullName>
    </submittedName>
</protein>
<accession>A0A3B4F7K4</accession>
<proteinExistence type="predicted"/>
<dbReference type="PANTHER" id="PTHR21472">
    <property type="entry name" value="ENDONUCLEASE DOMAIN-CONTAINING 1 PROTEIN ENDOD1"/>
    <property type="match status" value="1"/>
</dbReference>
<dbReference type="SUPFAM" id="SSF54060">
    <property type="entry name" value="His-Me finger endonucleases"/>
    <property type="match status" value="1"/>
</dbReference>
<evidence type="ECO:0000313" key="2">
    <source>
        <dbReference type="Ensembl" id="ENSPNYP00000006507.1"/>
    </source>
</evidence>
<reference evidence="2" key="1">
    <citation type="submission" date="2023-09" db="UniProtKB">
        <authorList>
            <consortium name="Ensembl"/>
        </authorList>
    </citation>
    <scope>IDENTIFICATION</scope>
</reference>